<protein>
    <submittedName>
        <fullName evidence="1">Uncharacterized protein</fullName>
    </submittedName>
</protein>
<comment type="caution">
    <text evidence="1">The sequence shown here is derived from an EMBL/GenBank/DDBJ whole genome shotgun (WGS) entry which is preliminary data.</text>
</comment>
<gene>
    <name evidence="1" type="ORF">K488DRAFT_44761</name>
</gene>
<evidence type="ECO:0000313" key="2">
    <source>
        <dbReference type="Proteomes" id="UP000814128"/>
    </source>
</evidence>
<dbReference type="EMBL" id="MU273495">
    <property type="protein sequence ID" value="KAI0034754.1"/>
    <property type="molecule type" value="Genomic_DNA"/>
</dbReference>
<accession>A0ACB8QSH5</accession>
<proteinExistence type="predicted"/>
<sequence>MYGRNRQSIADLQESLNELFYNHPESFENEDGHPVLPGKCLLDVFDAYHRDFGIELMTREEQQQFIDLLDQQPDLQATPDLLLGFVAMRTSQSPETMSGDGARGRGDERTAGRQSRSSSANSNGTYYAGSRPPSRPPSRGSAVPPSPFDAQKRQRNAPLGSTAPSSWAKRPVAPARRKSVGEAESIAPSAFNRSTPGQHKRRPSGSQSSASTLISPDSSFEITPSLPVDGPYSRPHSRAQSQPQSSFSDMDRSYESDVPKRLDLSRSTYQALHDSISTLPMPRSAIDDDEDGEDDRGLIMERSAASSTISMDDAERLEVMRKATEELQKKYADLDRTMQRRIDEYETQVEELAQKLDEAQAELTAAKREEKELRSKERSFSHQISVLESEMQKIQKALEASRTSYSGLQRQYQEQLAESETLRNTLRRKEEELQESRTAYNLLELEQAKWAKEHDHYEERIAMLERDLEIAQETQATLDGQKHENLLLKETIDRLRFDIDELRNGQAHTAQPGGSSQPASISRSLGAEMSRTLGGRAELEESATIEDAETDEEVTEEITTKTRKIIKKVQLGLSPEVDVAVDCTDRGIQCDPSPFRSVSSVQTDPAPKLLVASVGSQTEEVSFSAVYVQAEEASKSLCDKEVQTVAVQSRSPSPQPDDEDAMASSSSTVLPPTPKAKTTGVLSPDLPPSYNTSSFAHISDPDARRELMAAAQAIKRYHKGLHLPMRPGSPLSAEAAAGWLALQQELGVNCAIIEKVIAGANLQPPKPDGPSRSGALPVVTSKWLQMLPQMLPLLMMTTATSALLVIGIQPLVWQYLHPGGPAYYDRVAWQTFNSLDLAGEGFAPVGEGRILGFLARLTGGAARVVRNWPT</sequence>
<evidence type="ECO:0000313" key="1">
    <source>
        <dbReference type="EMBL" id="KAI0034754.1"/>
    </source>
</evidence>
<reference evidence="1" key="1">
    <citation type="submission" date="2021-02" db="EMBL/GenBank/DDBJ databases">
        <authorList>
            <consortium name="DOE Joint Genome Institute"/>
            <person name="Ahrendt S."/>
            <person name="Looney B.P."/>
            <person name="Miyauchi S."/>
            <person name="Morin E."/>
            <person name="Drula E."/>
            <person name="Courty P.E."/>
            <person name="Chicoki N."/>
            <person name="Fauchery L."/>
            <person name="Kohler A."/>
            <person name="Kuo A."/>
            <person name="Labutti K."/>
            <person name="Pangilinan J."/>
            <person name="Lipzen A."/>
            <person name="Riley R."/>
            <person name="Andreopoulos W."/>
            <person name="He G."/>
            <person name="Johnson J."/>
            <person name="Barry K.W."/>
            <person name="Grigoriev I.V."/>
            <person name="Nagy L."/>
            <person name="Hibbett D."/>
            <person name="Henrissat B."/>
            <person name="Matheny P.B."/>
            <person name="Labbe J."/>
            <person name="Martin F."/>
        </authorList>
    </citation>
    <scope>NUCLEOTIDE SEQUENCE</scope>
    <source>
        <strain evidence="1">EC-137</strain>
    </source>
</reference>
<reference evidence="1" key="2">
    <citation type="journal article" date="2022" name="New Phytol.">
        <title>Evolutionary transition to the ectomycorrhizal habit in the genomes of a hyperdiverse lineage of mushroom-forming fungi.</title>
        <authorList>
            <person name="Looney B."/>
            <person name="Miyauchi S."/>
            <person name="Morin E."/>
            <person name="Drula E."/>
            <person name="Courty P.E."/>
            <person name="Kohler A."/>
            <person name="Kuo A."/>
            <person name="LaButti K."/>
            <person name="Pangilinan J."/>
            <person name="Lipzen A."/>
            <person name="Riley R."/>
            <person name="Andreopoulos W."/>
            <person name="He G."/>
            <person name="Johnson J."/>
            <person name="Nolan M."/>
            <person name="Tritt A."/>
            <person name="Barry K.W."/>
            <person name="Grigoriev I.V."/>
            <person name="Nagy L.G."/>
            <person name="Hibbett D."/>
            <person name="Henrissat B."/>
            <person name="Matheny P.B."/>
            <person name="Labbe J."/>
            <person name="Martin F.M."/>
        </authorList>
    </citation>
    <scope>NUCLEOTIDE SEQUENCE</scope>
    <source>
        <strain evidence="1">EC-137</strain>
    </source>
</reference>
<name>A0ACB8QSH5_9AGAM</name>
<keyword evidence="2" id="KW-1185">Reference proteome</keyword>
<organism evidence="1 2">
    <name type="scientific">Vararia minispora EC-137</name>
    <dbReference type="NCBI Taxonomy" id="1314806"/>
    <lineage>
        <taxon>Eukaryota</taxon>
        <taxon>Fungi</taxon>
        <taxon>Dikarya</taxon>
        <taxon>Basidiomycota</taxon>
        <taxon>Agaricomycotina</taxon>
        <taxon>Agaricomycetes</taxon>
        <taxon>Russulales</taxon>
        <taxon>Lachnocladiaceae</taxon>
        <taxon>Vararia</taxon>
    </lineage>
</organism>
<dbReference type="Proteomes" id="UP000814128">
    <property type="component" value="Unassembled WGS sequence"/>
</dbReference>